<name>A0A369AT58_9FIRM</name>
<sequence length="79" mass="8796">MKYSRGELCSKSELGSILKKLSSQLLSGDLQVEGQYVKIPEGLDLDVKVKYSTNEDGGSLTIKISWDLPCDERDTEEDI</sequence>
<accession>A0A369AT58</accession>
<dbReference type="RefSeq" id="WP_114298896.1">
    <property type="nucleotide sequence ID" value="NZ_QPJT01000021.1"/>
</dbReference>
<comment type="caution">
    <text evidence="1">The sequence shown here is derived from an EMBL/GenBank/DDBJ whole genome shotgun (WGS) entry which is preliminary data.</text>
</comment>
<protein>
    <recommendedName>
        <fullName evidence="3">Amphi-Trp domain-containing protein</fullName>
    </recommendedName>
</protein>
<evidence type="ECO:0000313" key="2">
    <source>
        <dbReference type="Proteomes" id="UP000253034"/>
    </source>
</evidence>
<gene>
    <name evidence="1" type="ORF">DFR58_12133</name>
</gene>
<dbReference type="Proteomes" id="UP000253034">
    <property type="component" value="Unassembled WGS sequence"/>
</dbReference>
<evidence type="ECO:0008006" key="3">
    <source>
        <dbReference type="Google" id="ProtNLM"/>
    </source>
</evidence>
<proteinExistence type="predicted"/>
<dbReference type="EMBL" id="QPJT01000021">
    <property type="protein sequence ID" value="RCX12529.1"/>
    <property type="molecule type" value="Genomic_DNA"/>
</dbReference>
<evidence type="ECO:0000313" key="1">
    <source>
        <dbReference type="EMBL" id="RCX12529.1"/>
    </source>
</evidence>
<dbReference type="AlphaFoldDB" id="A0A369AT58"/>
<keyword evidence="2" id="KW-1185">Reference proteome</keyword>
<organism evidence="1 2">
    <name type="scientific">Anaerobacterium chartisolvens</name>
    <dbReference type="NCBI Taxonomy" id="1297424"/>
    <lineage>
        <taxon>Bacteria</taxon>
        <taxon>Bacillati</taxon>
        <taxon>Bacillota</taxon>
        <taxon>Clostridia</taxon>
        <taxon>Eubacteriales</taxon>
        <taxon>Oscillospiraceae</taxon>
        <taxon>Anaerobacterium</taxon>
    </lineage>
</organism>
<reference evidence="1 2" key="1">
    <citation type="submission" date="2018-07" db="EMBL/GenBank/DDBJ databases">
        <title>Genomic Encyclopedia of Type Strains, Phase IV (KMG-IV): sequencing the most valuable type-strain genomes for metagenomic binning, comparative biology and taxonomic classification.</title>
        <authorList>
            <person name="Goeker M."/>
        </authorList>
    </citation>
    <scope>NUCLEOTIDE SEQUENCE [LARGE SCALE GENOMIC DNA]</scope>
    <source>
        <strain evidence="1 2">DSM 27016</strain>
    </source>
</reference>
<dbReference type="OrthoDB" id="1957143at2"/>